<dbReference type="PROSITE" id="PS51257">
    <property type="entry name" value="PROKAR_LIPOPROTEIN"/>
    <property type="match status" value="1"/>
</dbReference>
<dbReference type="PANTHER" id="PTHR41247">
    <property type="entry name" value="HTH-TYPE TRANSCRIPTIONAL REPRESSOR YCNK"/>
    <property type="match status" value="1"/>
</dbReference>
<evidence type="ECO:0000313" key="2">
    <source>
        <dbReference type="Proteomes" id="UP001652503"/>
    </source>
</evidence>
<dbReference type="EMBL" id="JAOWLA010000013">
    <property type="protein sequence ID" value="MCV2865895.1"/>
    <property type="molecule type" value="Genomic_DNA"/>
</dbReference>
<reference evidence="1 2" key="1">
    <citation type="submission" date="2022-10" db="EMBL/GenBank/DDBJ databases">
        <title>Defluviimonas sp. nov., isolated from ocean surface water.</title>
        <authorList>
            <person name="He W."/>
            <person name="Wang L."/>
            <person name="Zhang D.-F."/>
        </authorList>
    </citation>
    <scope>NUCLEOTIDE SEQUENCE [LARGE SCALE GENOMIC DNA]</scope>
    <source>
        <strain evidence="1 2">WL0075</strain>
    </source>
</reference>
<dbReference type="SUPFAM" id="SSF160387">
    <property type="entry name" value="NosL/MerB-like"/>
    <property type="match status" value="1"/>
</dbReference>
<gene>
    <name evidence="1" type="ORF">OE647_14295</name>
</gene>
<dbReference type="Proteomes" id="UP001652503">
    <property type="component" value="Unassembled WGS sequence"/>
</dbReference>
<protein>
    <submittedName>
        <fullName evidence="1">Nitrous oxide reductase accessory protein NosL</fullName>
    </submittedName>
</protein>
<evidence type="ECO:0000313" key="1">
    <source>
        <dbReference type="EMBL" id="MCV2865895.1"/>
    </source>
</evidence>
<name>A0ABT2Z4A6_9RHOB</name>
<organism evidence="1 2">
    <name type="scientific">Albidovulum sediminicola</name>
    <dbReference type="NCBI Taxonomy" id="2984331"/>
    <lineage>
        <taxon>Bacteria</taxon>
        <taxon>Pseudomonadati</taxon>
        <taxon>Pseudomonadota</taxon>
        <taxon>Alphaproteobacteria</taxon>
        <taxon>Rhodobacterales</taxon>
        <taxon>Paracoccaceae</taxon>
        <taxon>Albidovulum</taxon>
    </lineage>
</organism>
<accession>A0ABT2Z4A6</accession>
<proteinExistence type="predicted"/>
<dbReference type="Gene3D" id="3.30.70.2050">
    <property type="match status" value="1"/>
</dbReference>
<keyword evidence="2" id="KW-1185">Reference proteome</keyword>
<dbReference type="Gene3D" id="3.30.70.2060">
    <property type="match status" value="1"/>
</dbReference>
<dbReference type="Pfam" id="PF05573">
    <property type="entry name" value="NosL"/>
    <property type="match status" value="1"/>
</dbReference>
<dbReference type="PANTHER" id="PTHR41247:SF1">
    <property type="entry name" value="HTH-TYPE TRANSCRIPTIONAL REPRESSOR YCNK"/>
    <property type="match status" value="1"/>
</dbReference>
<dbReference type="RefSeq" id="WP_263722426.1">
    <property type="nucleotide sequence ID" value="NZ_JAOWLA010000013.1"/>
</dbReference>
<comment type="caution">
    <text evidence="1">The sequence shown here is derived from an EMBL/GenBank/DDBJ whole genome shotgun (WGS) entry which is preliminary data.</text>
</comment>
<dbReference type="InterPro" id="IPR008719">
    <property type="entry name" value="N2O_reductase_NosL"/>
</dbReference>
<sequence length="188" mass="19589">MKRALLFALLLTAACKEEAQDLSPVALSETAVGHYCQMNVLEHPGPKAQVHLEGFPGKPLFFSQVRDAVAYARLPEQDGVILAIYVNDMGAAGATWEEPGATNWIAAASAHYVVGAEVEGGMGAPELVPFADAAAAAAFADARGGNVMDLSAVPDSAVIAPVAHEDHDAGHDAEFDARLKALSQKIEG</sequence>